<dbReference type="CDD" id="cd00293">
    <property type="entry name" value="USP-like"/>
    <property type="match status" value="1"/>
</dbReference>
<feature type="domain" description="UspA" evidence="2">
    <location>
        <begin position="22"/>
        <end position="148"/>
    </location>
</feature>
<evidence type="ECO:0000313" key="3">
    <source>
        <dbReference type="EMBL" id="GAA4410645.1"/>
    </source>
</evidence>
<sequence length="152" mass="16208">MRRPVHHPTRSDPIRPERPPMTIVVGYIPRPEGLAAVETAIAEAELRGSRLVVVNTGHHGDYTDPSFAAPQDLDALEAQLTARGIEHEIRQPTRGLAPADELLATADEVGATLLVIGLRRRNPLGKLITGSTAQQVLLDAGCAVLAVKAPPV</sequence>
<name>A0ABP8KM87_9MICO</name>
<dbReference type="Proteomes" id="UP001500945">
    <property type="component" value="Unassembled WGS sequence"/>
</dbReference>
<proteinExistence type="inferred from homology"/>
<evidence type="ECO:0000256" key="1">
    <source>
        <dbReference type="ARBA" id="ARBA00008791"/>
    </source>
</evidence>
<accession>A0ABP8KM87</accession>
<gene>
    <name evidence="3" type="ORF">GCM10023168_30550</name>
</gene>
<comment type="caution">
    <text evidence="3">The sequence shown here is derived from an EMBL/GenBank/DDBJ whole genome shotgun (WGS) entry which is preliminary data.</text>
</comment>
<dbReference type="EMBL" id="BAABGM010000020">
    <property type="protein sequence ID" value="GAA4410645.1"/>
    <property type="molecule type" value="Genomic_DNA"/>
</dbReference>
<evidence type="ECO:0000313" key="4">
    <source>
        <dbReference type="Proteomes" id="UP001500945"/>
    </source>
</evidence>
<keyword evidence="4" id="KW-1185">Reference proteome</keyword>
<dbReference type="SUPFAM" id="SSF52402">
    <property type="entry name" value="Adenine nucleotide alpha hydrolases-like"/>
    <property type="match status" value="1"/>
</dbReference>
<comment type="similarity">
    <text evidence="1">Belongs to the universal stress protein A family.</text>
</comment>
<evidence type="ECO:0000259" key="2">
    <source>
        <dbReference type="Pfam" id="PF00582"/>
    </source>
</evidence>
<dbReference type="InterPro" id="IPR006016">
    <property type="entry name" value="UspA"/>
</dbReference>
<reference evidence="4" key="1">
    <citation type="journal article" date="2019" name="Int. J. Syst. Evol. Microbiol.">
        <title>The Global Catalogue of Microorganisms (GCM) 10K type strain sequencing project: providing services to taxonomists for standard genome sequencing and annotation.</title>
        <authorList>
            <consortium name="The Broad Institute Genomics Platform"/>
            <consortium name="The Broad Institute Genome Sequencing Center for Infectious Disease"/>
            <person name="Wu L."/>
            <person name="Ma J."/>
        </authorList>
    </citation>
    <scope>NUCLEOTIDE SEQUENCE [LARGE SCALE GENOMIC DNA]</scope>
    <source>
        <strain evidence="4">JCM 17809</strain>
    </source>
</reference>
<dbReference type="PRINTS" id="PR01438">
    <property type="entry name" value="UNVRSLSTRESS"/>
</dbReference>
<dbReference type="InterPro" id="IPR014729">
    <property type="entry name" value="Rossmann-like_a/b/a_fold"/>
</dbReference>
<dbReference type="Gene3D" id="3.40.50.620">
    <property type="entry name" value="HUPs"/>
    <property type="match status" value="1"/>
</dbReference>
<organism evidence="3 4">
    <name type="scientific">Fodinibacter luteus</name>
    <dbReference type="NCBI Taxonomy" id="552064"/>
    <lineage>
        <taxon>Bacteria</taxon>
        <taxon>Bacillati</taxon>
        <taxon>Actinomycetota</taxon>
        <taxon>Actinomycetes</taxon>
        <taxon>Micrococcales</taxon>
        <taxon>Intrasporangiaceae</taxon>
        <taxon>Fodinibacter (ex Wang et al. 2009)</taxon>
    </lineage>
</organism>
<dbReference type="InterPro" id="IPR006015">
    <property type="entry name" value="Universal_stress_UspA"/>
</dbReference>
<dbReference type="Pfam" id="PF00582">
    <property type="entry name" value="Usp"/>
    <property type="match status" value="1"/>
</dbReference>
<protein>
    <submittedName>
        <fullName evidence="3">Universal stress protein</fullName>
    </submittedName>
</protein>